<protein>
    <submittedName>
        <fullName evidence="1">Uncharacterized protein</fullName>
    </submittedName>
</protein>
<dbReference type="AlphaFoldDB" id="A0A6S6S4Q4"/>
<dbReference type="EMBL" id="CACVAR010000037">
    <property type="protein sequence ID" value="CAA6799264.1"/>
    <property type="molecule type" value="Genomic_DNA"/>
</dbReference>
<proteinExistence type="predicted"/>
<evidence type="ECO:0000313" key="1">
    <source>
        <dbReference type="EMBL" id="CAA6799264.1"/>
    </source>
</evidence>
<organism evidence="1">
    <name type="scientific">uncultured Sulfurovum sp</name>
    <dbReference type="NCBI Taxonomy" id="269237"/>
    <lineage>
        <taxon>Bacteria</taxon>
        <taxon>Pseudomonadati</taxon>
        <taxon>Campylobacterota</taxon>
        <taxon>Epsilonproteobacteria</taxon>
        <taxon>Campylobacterales</taxon>
        <taxon>Sulfurovaceae</taxon>
        <taxon>Sulfurovum</taxon>
        <taxon>environmental samples</taxon>
    </lineage>
</organism>
<reference evidence="1" key="1">
    <citation type="submission" date="2020-01" db="EMBL/GenBank/DDBJ databases">
        <authorList>
            <person name="Meier V. D."/>
            <person name="Meier V D."/>
        </authorList>
    </citation>
    <scope>NUCLEOTIDE SEQUENCE</scope>
    <source>
        <strain evidence="1">HLG_WM_MAG_03</strain>
    </source>
</reference>
<sequence>MAWGYLTKIDYFNSKANMETLDHKKLSVGEYKMIYHYNNNYKEVGVNKILTVTKSNIIYDTKFSLQLDNYHIIQQELDWIAIFRKDAEPIKENIVAWSYIKDIPWSYSLDNEESIYNFHFKNIPASFKGKPYKAILYSNDSYEIIGQTP</sequence>
<name>A0A6S6S4Q4_9BACT</name>
<accession>A0A6S6S4Q4</accession>
<gene>
    <name evidence="1" type="ORF">HELGO_WM30195</name>
</gene>